<feature type="domain" description="D-isomer specific 2-hydroxyacid dehydrogenase catalytic" evidence="10">
    <location>
        <begin position="4"/>
        <end position="312"/>
    </location>
</feature>
<dbReference type="InterPro" id="IPR006139">
    <property type="entry name" value="D-isomer_2_OHA_DH_cat_dom"/>
</dbReference>
<dbReference type="InterPro" id="IPR029753">
    <property type="entry name" value="D-isomer_DH_CS"/>
</dbReference>
<evidence type="ECO:0000256" key="6">
    <source>
        <dbReference type="ARBA" id="ARBA00023027"/>
    </source>
</evidence>
<dbReference type="InterPro" id="IPR045626">
    <property type="entry name" value="PGDH_ASB_dom"/>
</dbReference>
<dbReference type="PROSITE" id="PS00670">
    <property type="entry name" value="D_2_HYDROXYACID_DH_2"/>
    <property type="match status" value="1"/>
</dbReference>
<evidence type="ECO:0000259" key="11">
    <source>
        <dbReference type="Pfam" id="PF01842"/>
    </source>
</evidence>
<dbReference type="Gene3D" id="3.40.50.720">
    <property type="entry name" value="NAD(P)-binding Rossmann-like Domain"/>
    <property type="match status" value="2"/>
</dbReference>
<dbReference type="Pfam" id="PF19304">
    <property type="entry name" value="PGDH_inter"/>
    <property type="match status" value="1"/>
</dbReference>
<keyword evidence="15" id="KW-1185">Reference proteome</keyword>
<proteinExistence type="inferred from homology"/>
<gene>
    <name evidence="14" type="primary">serA</name>
    <name evidence="14" type="ORF">ACFQDM_10660</name>
</gene>
<dbReference type="Gene3D" id="3.30.1330.90">
    <property type="entry name" value="D-3-phosphoglycerate dehydrogenase, domain 3"/>
    <property type="match status" value="1"/>
</dbReference>
<dbReference type="SUPFAM" id="SSF55021">
    <property type="entry name" value="ACT-like"/>
    <property type="match status" value="1"/>
</dbReference>
<dbReference type="PROSITE" id="PS00671">
    <property type="entry name" value="D_2_HYDROXYACID_DH_3"/>
    <property type="match status" value="1"/>
</dbReference>
<comment type="similarity">
    <text evidence="3 9">Belongs to the D-isomer specific 2-hydroxyacid dehydrogenase family.</text>
</comment>
<dbReference type="CDD" id="cd04902">
    <property type="entry name" value="ACT_3PGDH-xct"/>
    <property type="match status" value="1"/>
</dbReference>
<dbReference type="PROSITE" id="PS00065">
    <property type="entry name" value="D_2_HYDROXYACID_DH_1"/>
    <property type="match status" value="1"/>
</dbReference>
<keyword evidence="5 9" id="KW-0560">Oxidoreductase</keyword>
<evidence type="ECO:0000313" key="15">
    <source>
        <dbReference type="Proteomes" id="UP001596303"/>
    </source>
</evidence>
<dbReference type="InterPro" id="IPR002912">
    <property type="entry name" value="ACT_dom"/>
</dbReference>
<dbReference type="PANTHER" id="PTHR42938:SF47">
    <property type="entry name" value="HYDROXYPYRUVATE REDUCTASE"/>
    <property type="match status" value="1"/>
</dbReference>
<evidence type="ECO:0000256" key="7">
    <source>
        <dbReference type="ARBA" id="ARBA00048126"/>
    </source>
</evidence>
<evidence type="ECO:0000256" key="4">
    <source>
        <dbReference type="ARBA" id="ARBA00021582"/>
    </source>
</evidence>
<dbReference type="InterPro" id="IPR036291">
    <property type="entry name" value="NAD(P)-bd_dom_sf"/>
</dbReference>
<evidence type="ECO:0000256" key="9">
    <source>
        <dbReference type="RuleBase" id="RU363003"/>
    </source>
</evidence>
<dbReference type="InterPro" id="IPR029752">
    <property type="entry name" value="D-isomer_DH_CS1"/>
</dbReference>
<dbReference type="PANTHER" id="PTHR42938">
    <property type="entry name" value="FORMATE DEHYDROGENASE 1"/>
    <property type="match status" value="1"/>
</dbReference>
<feature type="domain" description="ACT" evidence="11">
    <location>
        <begin position="452"/>
        <end position="514"/>
    </location>
</feature>
<feature type="domain" description="D-3-phosphoglycerate dehydrogenase ASB" evidence="13">
    <location>
        <begin position="323"/>
        <end position="440"/>
    </location>
</feature>
<dbReference type="SUPFAM" id="SSF52283">
    <property type="entry name" value="Formate/glycerate dehydrogenase catalytic domain-like"/>
    <property type="match status" value="1"/>
</dbReference>
<dbReference type="InterPro" id="IPR006140">
    <property type="entry name" value="D-isomer_DH_NAD-bd"/>
</dbReference>
<protein>
    <recommendedName>
        <fullName evidence="4 9">D-3-phosphoglycerate dehydrogenase</fullName>
        <ecNumber evidence="9">1.1.1.95</ecNumber>
    </recommendedName>
</protein>
<comment type="pathway">
    <text evidence="2 9">Amino-acid biosynthesis; L-serine biosynthesis; L-serine from 3-phospho-D-glycerate: step 1/3.</text>
</comment>
<name>A0ABW1SB85_9PROT</name>
<evidence type="ECO:0000259" key="12">
    <source>
        <dbReference type="Pfam" id="PF02826"/>
    </source>
</evidence>
<dbReference type="Pfam" id="PF01842">
    <property type="entry name" value="ACT"/>
    <property type="match status" value="1"/>
</dbReference>
<dbReference type="EC" id="1.1.1.95" evidence="9"/>
<dbReference type="SUPFAM" id="SSF143548">
    <property type="entry name" value="Serine metabolism enzymes domain"/>
    <property type="match status" value="1"/>
</dbReference>
<dbReference type="GO" id="GO:0004617">
    <property type="term" value="F:phosphoglycerate dehydrogenase activity"/>
    <property type="evidence" value="ECO:0007669"/>
    <property type="project" value="UniProtKB-EC"/>
</dbReference>
<comment type="function">
    <text evidence="1">Catalyzes the reversible oxidation of 3-phospho-D-glycerate to 3-phosphonooxypyruvate, the first step of the phosphorylated L-serine biosynthesis pathway. Also catalyzes the reversible oxidation of 2-hydroxyglutarate to 2-oxoglutarate.</text>
</comment>
<dbReference type="CDD" id="cd12173">
    <property type="entry name" value="PGDH_4"/>
    <property type="match status" value="1"/>
</dbReference>
<dbReference type="Pfam" id="PF00389">
    <property type="entry name" value="2-Hacid_dh"/>
    <property type="match status" value="1"/>
</dbReference>
<dbReference type="NCBIfam" id="TIGR01327">
    <property type="entry name" value="PGDH"/>
    <property type="match status" value="1"/>
</dbReference>
<evidence type="ECO:0000256" key="2">
    <source>
        <dbReference type="ARBA" id="ARBA00005216"/>
    </source>
</evidence>
<comment type="catalytic activity">
    <reaction evidence="8 9">
        <text>(2R)-3-phosphoglycerate + NAD(+) = 3-phosphooxypyruvate + NADH + H(+)</text>
        <dbReference type="Rhea" id="RHEA:12641"/>
        <dbReference type="ChEBI" id="CHEBI:15378"/>
        <dbReference type="ChEBI" id="CHEBI:18110"/>
        <dbReference type="ChEBI" id="CHEBI:57540"/>
        <dbReference type="ChEBI" id="CHEBI:57945"/>
        <dbReference type="ChEBI" id="CHEBI:58272"/>
        <dbReference type="EC" id="1.1.1.95"/>
    </reaction>
</comment>
<comment type="catalytic activity">
    <reaction evidence="7">
        <text>(R)-2-hydroxyglutarate + NAD(+) = 2-oxoglutarate + NADH + H(+)</text>
        <dbReference type="Rhea" id="RHEA:49612"/>
        <dbReference type="ChEBI" id="CHEBI:15378"/>
        <dbReference type="ChEBI" id="CHEBI:15801"/>
        <dbReference type="ChEBI" id="CHEBI:16810"/>
        <dbReference type="ChEBI" id="CHEBI:57540"/>
        <dbReference type="ChEBI" id="CHEBI:57945"/>
        <dbReference type="EC" id="1.1.1.399"/>
    </reaction>
</comment>
<dbReference type="InterPro" id="IPR029009">
    <property type="entry name" value="ASB_dom_sf"/>
</dbReference>
<feature type="domain" description="D-isomer specific 2-hydroxyacid dehydrogenase NAD-binding" evidence="12">
    <location>
        <begin position="106"/>
        <end position="280"/>
    </location>
</feature>
<sequence length="524" mass="55014">MPKVLIADKLSPAAAEIFKNRGLEVDVKPGLTKEELIDIIGDYDGLAVRSACKPDADVIAAATNLKVIGRAGIGVDNIDVKAATAKGIVVMNTPFGNAITTAEHAIAMLFAAARQIPAADRGTQAGEWPKKAFMGTELTAKTLGVIGCGNIGSIVAERALGLKMKVVAYDPFLTEERATDLGVQKVELEQLLARADAITLHTPLTAATKNILSADAIQKTKKGVMIINCARGGLVDEAAVRAGLDSGHISAAAFDVFVEEPAKDNILFGAPNFIATPHLGAATTEAQENVALQIAEQIADYLLTGAISNALNTPSITAEEAPRLKPYADLAEKLGLFAGQIADGGFSDIEIGFEGEPAHLNTKPLTAAAVAGALRPLFTEVNMVSAPEMLKARGVTLTEATRSDSPVYDNLIRIRVKVDGSWRDVAGSIVAGVPKIVEVKGMALDAKFRPVILYVNNVDKPGFIGSLGVMLGDAGINIATFNLGRQSQGEEAVALVGIDAEIPEDVVKKIEALPQVRYVKVLTF</sequence>
<dbReference type="InterPro" id="IPR045865">
    <property type="entry name" value="ACT-like_dom_sf"/>
</dbReference>
<accession>A0ABW1SB85</accession>
<evidence type="ECO:0000259" key="13">
    <source>
        <dbReference type="Pfam" id="PF19304"/>
    </source>
</evidence>
<dbReference type="InterPro" id="IPR006236">
    <property type="entry name" value="PGDH"/>
</dbReference>
<organism evidence="14 15">
    <name type="scientific">Ponticaulis profundi</name>
    <dbReference type="NCBI Taxonomy" id="2665222"/>
    <lineage>
        <taxon>Bacteria</taxon>
        <taxon>Pseudomonadati</taxon>
        <taxon>Pseudomonadota</taxon>
        <taxon>Alphaproteobacteria</taxon>
        <taxon>Hyphomonadales</taxon>
        <taxon>Hyphomonadaceae</taxon>
        <taxon>Ponticaulis</taxon>
    </lineage>
</organism>
<dbReference type="SUPFAM" id="SSF51735">
    <property type="entry name" value="NAD(P)-binding Rossmann-fold domains"/>
    <property type="match status" value="1"/>
</dbReference>
<keyword evidence="9" id="KW-0028">Amino-acid biosynthesis</keyword>
<dbReference type="Pfam" id="PF02826">
    <property type="entry name" value="2-Hacid_dh_C"/>
    <property type="match status" value="1"/>
</dbReference>
<evidence type="ECO:0000256" key="5">
    <source>
        <dbReference type="ARBA" id="ARBA00023002"/>
    </source>
</evidence>
<dbReference type="RefSeq" id="WP_377378845.1">
    <property type="nucleotide sequence ID" value="NZ_JBHSSW010000012.1"/>
</dbReference>
<keyword evidence="6 9" id="KW-0520">NAD</keyword>
<evidence type="ECO:0000313" key="14">
    <source>
        <dbReference type="EMBL" id="MFC6198546.1"/>
    </source>
</evidence>
<keyword evidence="9" id="KW-0718">Serine biosynthesis</keyword>
<dbReference type="EMBL" id="JBHSSW010000012">
    <property type="protein sequence ID" value="MFC6198546.1"/>
    <property type="molecule type" value="Genomic_DNA"/>
</dbReference>
<evidence type="ECO:0000256" key="8">
    <source>
        <dbReference type="ARBA" id="ARBA00048731"/>
    </source>
</evidence>
<comment type="caution">
    <text evidence="14">The sequence shown here is derived from an EMBL/GenBank/DDBJ whole genome shotgun (WGS) entry which is preliminary data.</text>
</comment>
<reference evidence="15" key="1">
    <citation type="journal article" date="2019" name="Int. J. Syst. Evol. Microbiol.">
        <title>The Global Catalogue of Microorganisms (GCM) 10K type strain sequencing project: providing services to taxonomists for standard genome sequencing and annotation.</title>
        <authorList>
            <consortium name="The Broad Institute Genomics Platform"/>
            <consortium name="The Broad Institute Genome Sequencing Center for Infectious Disease"/>
            <person name="Wu L."/>
            <person name="Ma J."/>
        </authorList>
    </citation>
    <scope>NUCLEOTIDE SEQUENCE [LARGE SCALE GENOMIC DNA]</scope>
    <source>
        <strain evidence="15">CGMCC-1.15741</strain>
    </source>
</reference>
<evidence type="ECO:0000256" key="3">
    <source>
        <dbReference type="ARBA" id="ARBA00005854"/>
    </source>
</evidence>
<evidence type="ECO:0000259" key="10">
    <source>
        <dbReference type="Pfam" id="PF00389"/>
    </source>
</evidence>
<dbReference type="Proteomes" id="UP001596303">
    <property type="component" value="Unassembled WGS sequence"/>
</dbReference>
<dbReference type="Gene3D" id="3.30.70.260">
    <property type="match status" value="1"/>
</dbReference>
<evidence type="ECO:0000256" key="1">
    <source>
        <dbReference type="ARBA" id="ARBA00003800"/>
    </source>
</evidence>